<proteinExistence type="predicted"/>
<dbReference type="EMBL" id="MLFT02000001">
    <property type="protein sequence ID" value="PHT60682.1"/>
    <property type="molecule type" value="Genomic_DNA"/>
</dbReference>
<dbReference type="AlphaFoldDB" id="A0A2G2XT68"/>
<gene>
    <name evidence="1" type="ORF">CQW23_03045</name>
</gene>
<evidence type="ECO:0000313" key="2">
    <source>
        <dbReference type="Proteomes" id="UP000224567"/>
    </source>
</evidence>
<sequence>MKIDVNSSLGLIELLDQVEDVISVESQCEEKIVSKKHGQVETSEPQCSFKVLRLLNEQSGEERVLQLKDEWELVDSLLFHLLSSC</sequence>
<organism evidence="1 2">
    <name type="scientific">Capsicum baccatum</name>
    <name type="common">Peruvian pepper</name>
    <dbReference type="NCBI Taxonomy" id="33114"/>
    <lineage>
        <taxon>Eukaryota</taxon>
        <taxon>Viridiplantae</taxon>
        <taxon>Streptophyta</taxon>
        <taxon>Embryophyta</taxon>
        <taxon>Tracheophyta</taxon>
        <taxon>Spermatophyta</taxon>
        <taxon>Magnoliopsida</taxon>
        <taxon>eudicotyledons</taxon>
        <taxon>Gunneridae</taxon>
        <taxon>Pentapetalae</taxon>
        <taxon>asterids</taxon>
        <taxon>lamiids</taxon>
        <taxon>Solanales</taxon>
        <taxon>Solanaceae</taxon>
        <taxon>Solanoideae</taxon>
        <taxon>Capsiceae</taxon>
        <taxon>Capsicum</taxon>
    </lineage>
</organism>
<name>A0A2G2XT68_CAPBA</name>
<evidence type="ECO:0000313" key="1">
    <source>
        <dbReference type="EMBL" id="PHT60682.1"/>
    </source>
</evidence>
<reference evidence="2" key="2">
    <citation type="journal article" date="2017" name="J. Anim. Genet.">
        <title>Multiple reference genome sequences of hot pepper reveal the massive evolution of plant disease resistance genes by retroduplication.</title>
        <authorList>
            <person name="Kim S."/>
            <person name="Park J."/>
            <person name="Yeom S.-I."/>
            <person name="Kim Y.-M."/>
            <person name="Seo E."/>
            <person name="Kim K.-T."/>
            <person name="Kim M.-S."/>
            <person name="Lee J.M."/>
            <person name="Cheong K."/>
            <person name="Shin H.-S."/>
            <person name="Kim S.-B."/>
            <person name="Han K."/>
            <person name="Lee J."/>
            <person name="Park M."/>
            <person name="Lee H.-A."/>
            <person name="Lee H.-Y."/>
            <person name="Lee Y."/>
            <person name="Oh S."/>
            <person name="Lee J.H."/>
            <person name="Choi E."/>
            <person name="Choi E."/>
            <person name="Lee S.E."/>
            <person name="Jeon J."/>
            <person name="Kim H."/>
            <person name="Choi G."/>
            <person name="Song H."/>
            <person name="Lee J."/>
            <person name="Lee S.-C."/>
            <person name="Kwon J.-K."/>
            <person name="Lee H.-Y."/>
            <person name="Koo N."/>
            <person name="Hong Y."/>
            <person name="Kim R.W."/>
            <person name="Kang W.-H."/>
            <person name="Huh J.H."/>
            <person name="Kang B.-C."/>
            <person name="Yang T.-J."/>
            <person name="Lee Y.-H."/>
            <person name="Bennetzen J.L."/>
            <person name="Choi D."/>
        </authorList>
    </citation>
    <scope>NUCLEOTIDE SEQUENCE [LARGE SCALE GENOMIC DNA]</scope>
    <source>
        <strain evidence="2">cv. PBC81</strain>
    </source>
</reference>
<dbReference type="Proteomes" id="UP000224567">
    <property type="component" value="Unassembled WGS sequence"/>
</dbReference>
<protein>
    <submittedName>
        <fullName evidence="1">Uncharacterized protein</fullName>
    </submittedName>
</protein>
<accession>A0A2G2XT68</accession>
<reference evidence="1 2" key="1">
    <citation type="journal article" date="2017" name="Genome Biol.">
        <title>New reference genome sequences of hot pepper reveal the massive evolution of plant disease-resistance genes by retroduplication.</title>
        <authorList>
            <person name="Kim S."/>
            <person name="Park J."/>
            <person name="Yeom S.I."/>
            <person name="Kim Y.M."/>
            <person name="Seo E."/>
            <person name="Kim K.T."/>
            <person name="Kim M.S."/>
            <person name="Lee J.M."/>
            <person name="Cheong K."/>
            <person name="Shin H.S."/>
            <person name="Kim S.B."/>
            <person name="Han K."/>
            <person name="Lee J."/>
            <person name="Park M."/>
            <person name="Lee H.A."/>
            <person name="Lee H.Y."/>
            <person name="Lee Y."/>
            <person name="Oh S."/>
            <person name="Lee J.H."/>
            <person name="Choi E."/>
            <person name="Choi E."/>
            <person name="Lee S.E."/>
            <person name="Jeon J."/>
            <person name="Kim H."/>
            <person name="Choi G."/>
            <person name="Song H."/>
            <person name="Lee J."/>
            <person name="Lee S.C."/>
            <person name="Kwon J.K."/>
            <person name="Lee H.Y."/>
            <person name="Koo N."/>
            <person name="Hong Y."/>
            <person name="Kim R.W."/>
            <person name="Kang W.H."/>
            <person name="Huh J.H."/>
            <person name="Kang B.C."/>
            <person name="Yang T.J."/>
            <person name="Lee Y.H."/>
            <person name="Bennetzen J.L."/>
            <person name="Choi D."/>
        </authorList>
    </citation>
    <scope>NUCLEOTIDE SEQUENCE [LARGE SCALE GENOMIC DNA]</scope>
    <source>
        <strain evidence="2">cv. PBC81</strain>
    </source>
</reference>
<dbReference type="STRING" id="33114.A0A2G2XT68"/>
<dbReference type="OrthoDB" id="568486at2759"/>
<comment type="caution">
    <text evidence="1">The sequence shown here is derived from an EMBL/GenBank/DDBJ whole genome shotgun (WGS) entry which is preliminary data.</text>
</comment>
<keyword evidence="2" id="KW-1185">Reference proteome</keyword>